<dbReference type="PANTHER" id="PTHR41795:SF1">
    <property type="entry name" value="EXOPOLYSACCHARIDE SYNTHESIS PROTEIN"/>
    <property type="match status" value="1"/>
</dbReference>
<keyword evidence="1" id="KW-0812">Transmembrane</keyword>
<evidence type="ECO:0000256" key="1">
    <source>
        <dbReference type="SAM" id="Phobius"/>
    </source>
</evidence>
<reference evidence="2 4" key="1">
    <citation type="submission" date="2015-09" db="EMBL/GenBank/DDBJ databases">
        <title>Identification and resolution of microdiversity through metagenomic sequencing of parallel consortia.</title>
        <authorList>
            <person name="Nelson W.C."/>
            <person name="Romine M.F."/>
            <person name="Lindemann S.R."/>
        </authorList>
    </citation>
    <scope>NUCLEOTIDE SEQUENCE [LARGE SCALE GENOMIC DNA]</scope>
    <source>
        <strain evidence="2">HL-109</strain>
    </source>
</reference>
<evidence type="ECO:0000313" key="5">
    <source>
        <dbReference type="Proteomes" id="UP000182800"/>
    </source>
</evidence>
<comment type="caution">
    <text evidence="2">The sequence shown here is derived from an EMBL/GenBank/DDBJ whole genome shotgun (WGS) entry which is preliminary data.</text>
</comment>
<dbReference type="EMBL" id="FMBM01000002">
    <property type="protein sequence ID" value="SCC80910.1"/>
    <property type="molecule type" value="Genomic_DNA"/>
</dbReference>
<feature type="transmembrane region" description="Helical" evidence="1">
    <location>
        <begin position="29"/>
        <end position="47"/>
    </location>
</feature>
<dbReference type="OrthoDB" id="8550083at2"/>
<dbReference type="EMBL" id="LJSX01000028">
    <property type="protein sequence ID" value="KPQ09401.1"/>
    <property type="molecule type" value="Genomic_DNA"/>
</dbReference>
<keyword evidence="1" id="KW-0472">Membrane</keyword>
<dbReference type="InterPro" id="IPR010331">
    <property type="entry name" value="ExoD"/>
</dbReference>
<accession>A0A0P7X3S5</accession>
<keyword evidence="5" id="KW-1185">Reference proteome</keyword>
<dbReference type="Proteomes" id="UP000050497">
    <property type="component" value="Unassembled WGS sequence"/>
</dbReference>
<feature type="transmembrane region" description="Helical" evidence="1">
    <location>
        <begin position="164"/>
        <end position="196"/>
    </location>
</feature>
<protein>
    <submittedName>
        <fullName evidence="2">Putative ABC transporter permease component</fullName>
    </submittedName>
    <submittedName>
        <fullName evidence="3">Uncharacterized conserved protein</fullName>
    </submittedName>
</protein>
<proteinExistence type="predicted"/>
<feature type="transmembrane region" description="Helical" evidence="1">
    <location>
        <begin position="53"/>
        <end position="75"/>
    </location>
</feature>
<sequence>MLRTSDILVRLSTSTTGERITLFEIVARIRARAFGVLLILFAAPNALPMPPGFSTFSAIFILLVAIQLMVGRTALWIPRRLGYKSVSRQHLDRVIAWIVPKLRRIERWSKPRYIRLTRQNARRPLGILIIILALIMALPIPIIGNVPPAIAIILMGFGMLERDGIWVGAGVAIALIDIAVIVALGFGFATIGMAIYDGLPLPF</sequence>
<dbReference type="Pfam" id="PF06055">
    <property type="entry name" value="ExoD"/>
    <property type="match status" value="1"/>
</dbReference>
<name>A0A0P7X3S5_9HYPH</name>
<evidence type="ECO:0000313" key="2">
    <source>
        <dbReference type="EMBL" id="KPQ09401.1"/>
    </source>
</evidence>
<evidence type="ECO:0000313" key="4">
    <source>
        <dbReference type="Proteomes" id="UP000050497"/>
    </source>
</evidence>
<dbReference type="Proteomes" id="UP000182800">
    <property type="component" value="Unassembled WGS sequence"/>
</dbReference>
<reference evidence="3 5" key="2">
    <citation type="submission" date="2016-08" db="EMBL/GenBank/DDBJ databases">
        <authorList>
            <person name="Varghese N."/>
            <person name="Submissions Spin"/>
        </authorList>
    </citation>
    <scope>NUCLEOTIDE SEQUENCE [LARGE SCALE GENOMIC DNA]</scope>
    <source>
        <strain evidence="3 5">HL-109</strain>
    </source>
</reference>
<organism evidence="2 4">
    <name type="scientific">Saliniramus fredricksonii</name>
    <dbReference type="NCBI Taxonomy" id="1653334"/>
    <lineage>
        <taxon>Bacteria</taxon>
        <taxon>Pseudomonadati</taxon>
        <taxon>Pseudomonadota</taxon>
        <taxon>Alphaproteobacteria</taxon>
        <taxon>Hyphomicrobiales</taxon>
        <taxon>Salinarimonadaceae</taxon>
        <taxon>Saliniramus</taxon>
    </lineage>
</organism>
<dbReference type="RefSeq" id="WP_083204465.1">
    <property type="nucleotide sequence ID" value="NZ_FMBM01000002.1"/>
</dbReference>
<evidence type="ECO:0000313" key="3">
    <source>
        <dbReference type="EMBL" id="SCC80910.1"/>
    </source>
</evidence>
<feature type="transmembrane region" description="Helical" evidence="1">
    <location>
        <begin position="125"/>
        <end position="144"/>
    </location>
</feature>
<dbReference type="PANTHER" id="PTHR41795">
    <property type="entry name" value="EXOPOLYSACCHARIDE SYNTHESIS PROTEIN"/>
    <property type="match status" value="1"/>
</dbReference>
<keyword evidence="1" id="KW-1133">Transmembrane helix</keyword>
<dbReference type="AlphaFoldDB" id="A0A0P7X3S5"/>
<dbReference type="PIRSF" id="PIRSF033239">
    <property type="entry name" value="ExoD"/>
    <property type="match status" value="1"/>
</dbReference>
<dbReference type="STRING" id="1653334.GA0071312_1839"/>
<gene>
    <name evidence="3" type="ORF">GA0071312_1839</name>
    <name evidence="2" type="ORF">HLUCCO17_14965</name>
</gene>